<name>A0ABY3WHB4_9ACTN</name>
<proteinExistence type="predicted"/>
<gene>
    <name evidence="1" type="ORF">J4032_08440</name>
</gene>
<protein>
    <submittedName>
        <fullName evidence="1">Uncharacterized protein</fullName>
    </submittedName>
</protein>
<accession>A0ABY3WHB4</accession>
<dbReference type="EMBL" id="CP071872">
    <property type="protein sequence ID" value="UNM11560.1"/>
    <property type="molecule type" value="Genomic_DNA"/>
</dbReference>
<dbReference type="RefSeq" id="WP_242330111.1">
    <property type="nucleotide sequence ID" value="NZ_CP071872.1"/>
</dbReference>
<dbReference type="Proteomes" id="UP000828924">
    <property type="component" value="Chromosome"/>
</dbReference>
<organism evidence="1 2">
    <name type="scientific">Streptomyces formicae</name>
    <dbReference type="NCBI Taxonomy" id="1616117"/>
    <lineage>
        <taxon>Bacteria</taxon>
        <taxon>Bacillati</taxon>
        <taxon>Actinomycetota</taxon>
        <taxon>Actinomycetes</taxon>
        <taxon>Kitasatosporales</taxon>
        <taxon>Streptomycetaceae</taxon>
        <taxon>Streptomyces</taxon>
    </lineage>
</organism>
<evidence type="ECO:0000313" key="1">
    <source>
        <dbReference type="EMBL" id="UNM11560.1"/>
    </source>
</evidence>
<evidence type="ECO:0000313" key="2">
    <source>
        <dbReference type="Proteomes" id="UP000828924"/>
    </source>
</evidence>
<reference evidence="1 2" key="1">
    <citation type="submission" date="2021-03" db="EMBL/GenBank/DDBJ databases">
        <title>Complete genome of Streptomyces formicae strain 1H-GS9 (DSM 100524).</title>
        <authorList>
            <person name="Atanasov K.E."/>
            <person name="Altabella T."/>
            <person name="Ferrer A."/>
        </authorList>
    </citation>
    <scope>NUCLEOTIDE SEQUENCE [LARGE SCALE GENOMIC DNA]</scope>
    <source>
        <strain evidence="1 2">1H-GS9</strain>
    </source>
</reference>
<sequence>MTTPPAASPPATTLPAVTPDADSVLVTFTESGGIDGRHHSIVVYADGRYLRVAPGAKNRPGRMKPADLAELRAALDDVDFSRLPSRPTGPPVFDGITRVLVHDGHTSVDVGTDTPVDLAEVYEALPPLT</sequence>
<keyword evidence="2" id="KW-1185">Reference proteome</keyword>